<name>D8DUG4_9BACT</name>
<dbReference type="SUPFAM" id="SSF53800">
    <property type="entry name" value="Chelatase"/>
    <property type="match status" value="1"/>
</dbReference>
<dbReference type="InterPro" id="IPR010388">
    <property type="entry name" value="Anaerobic_Co-chelatase"/>
</dbReference>
<comment type="caution">
    <text evidence="1">The sequence shown here is derived from an EMBL/GenBank/DDBJ whole genome shotgun (WGS) entry which is preliminary data.</text>
</comment>
<dbReference type="Proteomes" id="UP000004524">
    <property type="component" value="Unassembled WGS sequence"/>
</dbReference>
<reference evidence="1 2" key="1">
    <citation type="journal article" date="2010" name="Microb. Ecol.">
        <title>Comparative genome analysis of Prevotella ruminicola and Prevotella bryantii: insights into their environmental niche.</title>
        <authorList>
            <consortium name="North American Consortium for Rumen Bacteria"/>
            <person name="Purushe J."/>
            <person name="Fouts D.E."/>
            <person name="Morrison M."/>
            <person name="White B.A."/>
            <person name="Mackie R.I."/>
            <person name="Coutinho P.M."/>
            <person name="Henrissat B."/>
            <person name="Nelson K.E."/>
        </authorList>
    </citation>
    <scope>NUCLEOTIDE SEQUENCE [LARGE SCALE GENOMIC DNA]</scope>
    <source>
        <strain evidence="1 2">B14</strain>
    </source>
</reference>
<evidence type="ECO:0008006" key="3">
    <source>
        <dbReference type="Google" id="ProtNLM"/>
    </source>
</evidence>
<organism evidence="1 2">
    <name type="scientific">Segatella baroniae B14</name>
    <dbReference type="NCBI Taxonomy" id="752555"/>
    <lineage>
        <taxon>Bacteria</taxon>
        <taxon>Pseudomonadati</taxon>
        <taxon>Bacteroidota</taxon>
        <taxon>Bacteroidia</taxon>
        <taxon>Bacteroidales</taxon>
        <taxon>Prevotellaceae</taxon>
        <taxon>Segatella</taxon>
    </lineage>
</organism>
<dbReference type="Pfam" id="PF06180">
    <property type="entry name" value="CbiK"/>
    <property type="match status" value="1"/>
</dbReference>
<dbReference type="GO" id="GO:0016852">
    <property type="term" value="F:sirohydrochlorin cobaltochelatase activity"/>
    <property type="evidence" value="ECO:0007669"/>
    <property type="project" value="InterPro"/>
</dbReference>
<evidence type="ECO:0000313" key="2">
    <source>
        <dbReference type="Proteomes" id="UP000004524"/>
    </source>
</evidence>
<dbReference type="EMBL" id="ADWO01000020">
    <property type="protein sequence ID" value="EFI72939.1"/>
    <property type="molecule type" value="Genomic_DNA"/>
</dbReference>
<protein>
    <recommendedName>
        <fullName evidence="3">Sirohydrochlorin cobaltochelatase</fullName>
    </recommendedName>
</protein>
<accession>D8DUG4</accession>
<dbReference type="STRING" id="77095.SAMN05216455_10990"/>
<dbReference type="AlphaFoldDB" id="D8DUG4"/>
<gene>
    <name evidence="1" type="ORF">PBR_0444</name>
</gene>
<dbReference type="GO" id="GO:0019251">
    <property type="term" value="P:anaerobic cobalamin biosynthetic process"/>
    <property type="evidence" value="ECO:0007669"/>
    <property type="project" value="InterPro"/>
</dbReference>
<evidence type="ECO:0000313" key="1">
    <source>
        <dbReference type="EMBL" id="EFI72939.1"/>
    </source>
</evidence>
<proteinExistence type="predicted"/>
<keyword evidence="2" id="KW-1185">Reference proteome</keyword>
<dbReference type="RefSeq" id="WP_006281664.1">
    <property type="nucleotide sequence ID" value="NZ_ADWO01000020.1"/>
</dbReference>
<sequence>MILKILHKKKKHKVVLYPLLLIAGNHALQDIQGVWKNALSDTHIGAHGALTQNANLNIHTGWRMDSIGTYCQE</sequence>
<dbReference type="Gene3D" id="3.40.50.1400">
    <property type="match status" value="1"/>
</dbReference>